<evidence type="ECO:0000256" key="7">
    <source>
        <dbReference type="ARBA" id="ARBA00038345"/>
    </source>
</evidence>
<dbReference type="EMBL" id="BARS01054767">
    <property type="protein sequence ID" value="GAG51496.1"/>
    <property type="molecule type" value="Genomic_DNA"/>
</dbReference>
<proteinExistence type="inferred from homology"/>
<dbReference type="SUPFAM" id="SSF56059">
    <property type="entry name" value="Glutathione synthetase ATP-binding domain-like"/>
    <property type="match status" value="1"/>
</dbReference>
<dbReference type="PROSITE" id="PS50975">
    <property type="entry name" value="ATP_GRASP"/>
    <property type="match status" value="1"/>
</dbReference>
<feature type="domain" description="ATP-grasp" evidence="11">
    <location>
        <begin position="56"/>
        <end position="116"/>
    </location>
</feature>
<name>X0ZTI5_9ZZZZ</name>
<dbReference type="GO" id="GO:0004637">
    <property type="term" value="F:phosphoribosylamine-glycine ligase activity"/>
    <property type="evidence" value="ECO:0007669"/>
    <property type="project" value="UniProtKB-EC"/>
</dbReference>
<evidence type="ECO:0000313" key="12">
    <source>
        <dbReference type="EMBL" id="GAG51496.1"/>
    </source>
</evidence>
<dbReference type="AlphaFoldDB" id="X0ZTI5"/>
<dbReference type="Pfam" id="PF02843">
    <property type="entry name" value="GARS_C"/>
    <property type="match status" value="1"/>
</dbReference>
<dbReference type="GO" id="GO:0009113">
    <property type="term" value="P:purine nucleobase biosynthetic process"/>
    <property type="evidence" value="ECO:0007669"/>
    <property type="project" value="InterPro"/>
</dbReference>
<dbReference type="PANTHER" id="PTHR43472">
    <property type="entry name" value="PHOSPHORIBOSYLAMINE--GLYCINE LIGASE"/>
    <property type="match status" value="1"/>
</dbReference>
<dbReference type="InterPro" id="IPR020561">
    <property type="entry name" value="PRibGlycinamid_synth_ATP-grasp"/>
</dbReference>
<dbReference type="PROSITE" id="PS00184">
    <property type="entry name" value="GARS"/>
    <property type="match status" value="1"/>
</dbReference>
<evidence type="ECO:0000259" key="11">
    <source>
        <dbReference type="PROSITE" id="PS50975"/>
    </source>
</evidence>
<dbReference type="UniPathway" id="UPA00074">
    <property type="reaction ID" value="UER00125"/>
</dbReference>
<evidence type="ECO:0000256" key="9">
    <source>
        <dbReference type="ARBA" id="ARBA00042864"/>
    </source>
</evidence>
<keyword evidence="4" id="KW-0547">Nucleotide-binding</keyword>
<evidence type="ECO:0000256" key="6">
    <source>
        <dbReference type="ARBA" id="ARBA00022840"/>
    </source>
</evidence>
<protein>
    <recommendedName>
        <fullName evidence="2">phosphoribosylamine--glycine ligase</fullName>
        <ecNumber evidence="2">6.3.4.13</ecNumber>
    </recommendedName>
    <alternativeName>
        <fullName evidence="8">Glycinamide ribonucleotide synthetase</fullName>
    </alternativeName>
    <alternativeName>
        <fullName evidence="9">Phosphoribosylglycinamide synthetase</fullName>
    </alternativeName>
</protein>
<dbReference type="InterPro" id="IPR020559">
    <property type="entry name" value="PRibGlycinamide_synth_CS"/>
</dbReference>
<dbReference type="InterPro" id="IPR011054">
    <property type="entry name" value="Rudment_hybrid_motif"/>
</dbReference>
<dbReference type="Gene3D" id="3.90.600.10">
    <property type="entry name" value="Phosphoribosylglycinamide synthetase, C-terminal domain"/>
    <property type="match status" value="1"/>
</dbReference>
<dbReference type="Gene3D" id="3.30.470.20">
    <property type="entry name" value="ATP-grasp fold, B domain"/>
    <property type="match status" value="1"/>
</dbReference>
<sequence>MCDGRRVVRFPAARDYKPIGEGNTGPNTGGMGAASPVPDVPDALADQLLDAVHRPVVEELARRGTPFVGVLYAGLMMTHHGPRVLEFNVRFGDPETQALLPRLADDLAEVLDAAAAGSLPGEDALSVHAGAAVCVVLAAEGYPTSSPRVGDRIDGLHEAAASGAHVYHAGTAAGEAGEVLTAGGVVLSVAASAPTLGGARQTAYAAADLISFPG</sequence>
<reference evidence="12" key="1">
    <citation type="journal article" date="2014" name="Front. Microbiol.">
        <title>High frequency of phylogenetically diverse reductive dehalogenase-homologous genes in deep subseafloor sedimentary metagenomes.</title>
        <authorList>
            <person name="Kawai M."/>
            <person name="Futagami T."/>
            <person name="Toyoda A."/>
            <person name="Takaki Y."/>
            <person name="Nishi S."/>
            <person name="Hori S."/>
            <person name="Arai W."/>
            <person name="Tsubouchi T."/>
            <person name="Morono Y."/>
            <person name="Uchiyama I."/>
            <person name="Ito T."/>
            <person name="Fujiyama A."/>
            <person name="Inagaki F."/>
            <person name="Takami H."/>
        </authorList>
    </citation>
    <scope>NUCLEOTIDE SEQUENCE</scope>
    <source>
        <strain evidence="12">Expedition CK06-06</strain>
    </source>
</reference>
<evidence type="ECO:0000256" key="2">
    <source>
        <dbReference type="ARBA" id="ARBA00013255"/>
    </source>
</evidence>
<accession>X0ZTI5</accession>
<keyword evidence="6" id="KW-0067">ATP-binding</keyword>
<dbReference type="InterPro" id="IPR037123">
    <property type="entry name" value="PRibGlycinamide_synth_C_sf"/>
</dbReference>
<dbReference type="EC" id="6.3.4.13" evidence="2"/>
<dbReference type="PANTHER" id="PTHR43472:SF1">
    <property type="entry name" value="PHOSPHORIBOSYLAMINE--GLYCINE LIGASE, CHLOROPLASTIC"/>
    <property type="match status" value="1"/>
</dbReference>
<comment type="similarity">
    <text evidence="7">Belongs to the GARS family.</text>
</comment>
<evidence type="ECO:0000256" key="10">
    <source>
        <dbReference type="SAM" id="MobiDB-lite"/>
    </source>
</evidence>
<dbReference type="GO" id="GO:0005524">
    <property type="term" value="F:ATP binding"/>
    <property type="evidence" value="ECO:0007669"/>
    <property type="project" value="UniProtKB-KW"/>
</dbReference>
<dbReference type="GO" id="GO:0006189">
    <property type="term" value="P:'de novo' IMP biosynthetic process"/>
    <property type="evidence" value="ECO:0007669"/>
    <property type="project" value="UniProtKB-UniPathway"/>
</dbReference>
<evidence type="ECO:0000256" key="5">
    <source>
        <dbReference type="ARBA" id="ARBA00022755"/>
    </source>
</evidence>
<evidence type="ECO:0000256" key="1">
    <source>
        <dbReference type="ARBA" id="ARBA00005174"/>
    </source>
</evidence>
<feature type="region of interest" description="Disordered" evidence="10">
    <location>
        <begin position="16"/>
        <end position="37"/>
    </location>
</feature>
<evidence type="ECO:0000256" key="3">
    <source>
        <dbReference type="ARBA" id="ARBA00022598"/>
    </source>
</evidence>
<keyword evidence="5" id="KW-0658">Purine biosynthesis</keyword>
<dbReference type="InterPro" id="IPR020560">
    <property type="entry name" value="PRibGlycinamide_synth_C-dom"/>
</dbReference>
<dbReference type="InterPro" id="IPR000115">
    <property type="entry name" value="PRibGlycinamide_synth"/>
</dbReference>
<evidence type="ECO:0000256" key="4">
    <source>
        <dbReference type="ARBA" id="ARBA00022741"/>
    </source>
</evidence>
<dbReference type="InterPro" id="IPR011761">
    <property type="entry name" value="ATP-grasp"/>
</dbReference>
<dbReference type="SMART" id="SM01210">
    <property type="entry name" value="GARS_C"/>
    <property type="match status" value="1"/>
</dbReference>
<feature type="non-terminal residue" evidence="12">
    <location>
        <position position="214"/>
    </location>
</feature>
<comment type="pathway">
    <text evidence="1">Purine metabolism; IMP biosynthesis via de novo pathway; N(1)-(5-phospho-D-ribosyl)glycinamide from 5-phospho-alpha-D-ribose 1-diphosphate: step 2/2.</text>
</comment>
<dbReference type="Pfam" id="PF01071">
    <property type="entry name" value="GARS_A"/>
    <property type="match status" value="1"/>
</dbReference>
<gene>
    <name evidence="12" type="ORF">S01H1_81001</name>
</gene>
<keyword evidence="3" id="KW-0436">Ligase</keyword>
<dbReference type="SUPFAM" id="SSF51246">
    <property type="entry name" value="Rudiment single hybrid motif"/>
    <property type="match status" value="1"/>
</dbReference>
<evidence type="ECO:0000256" key="8">
    <source>
        <dbReference type="ARBA" id="ARBA00042242"/>
    </source>
</evidence>
<dbReference type="SMART" id="SM01209">
    <property type="entry name" value="GARS_A"/>
    <property type="match status" value="1"/>
</dbReference>
<organism evidence="12">
    <name type="scientific">marine sediment metagenome</name>
    <dbReference type="NCBI Taxonomy" id="412755"/>
    <lineage>
        <taxon>unclassified sequences</taxon>
        <taxon>metagenomes</taxon>
        <taxon>ecological metagenomes</taxon>
    </lineage>
</organism>
<dbReference type="GO" id="GO:0046872">
    <property type="term" value="F:metal ion binding"/>
    <property type="evidence" value="ECO:0007669"/>
    <property type="project" value="InterPro"/>
</dbReference>
<comment type="caution">
    <text evidence="12">The sequence shown here is derived from an EMBL/GenBank/DDBJ whole genome shotgun (WGS) entry which is preliminary data.</text>
</comment>